<dbReference type="OrthoDB" id="2972351at2"/>
<accession>A0A3L7JS71</accession>
<organism evidence="1 2">
    <name type="scientific">Falsibacillus albus</name>
    <dbReference type="NCBI Taxonomy" id="2478915"/>
    <lineage>
        <taxon>Bacteria</taxon>
        <taxon>Bacillati</taxon>
        <taxon>Bacillota</taxon>
        <taxon>Bacilli</taxon>
        <taxon>Bacillales</taxon>
        <taxon>Bacillaceae</taxon>
        <taxon>Falsibacillus</taxon>
    </lineage>
</organism>
<gene>
    <name evidence="1" type="ORF">D9X91_18975</name>
</gene>
<sequence length="78" mass="9373">MKQLEIKGIFNQFGFGHLYLHLKIPIEISGVLNGVESDFLEDFFAVYDFSSYDRLFFDEFRHLLRLHQVIYNQRLQQS</sequence>
<dbReference type="RefSeq" id="WP_121682222.1">
    <property type="nucleotide sequence ID" value="NZ_RCVZ01000017.1"/>
</dbReference>
<protein>
    <submittedName>
        <fullName evidence="1">Uncharacterized protein</fullName>
    </submittedName>
</protein>
<dbReference type="AlphaFoldDB" id="A0A3L7JS71"/>
<evidence type="ECO:0000313" key="1">
    <source>
        <dbReference type="EMBL" id="RLQ93115.1"/>
    </source>
</evidence>
<evidence type="ECO:0000313" key="2">
    <source>
        <dbReference type="Proteomes" id="UP000276770"/>
    </source>
</evidence>
<keyword evidence="2" id="KW-1185">Reference proteome</keyword>
<reference evidence="1 2" key="1">
    <citation type="submission" date="2018-10" db="EMBL/GenBank/DDBJ databases">
        <title>Falsibacillus sp. genome draft.</title>
        <authorList>
            <person name="Shi S."/>
        </authorList>
    </citation>
    <scope>NUCLEOTIDE SEQUENCE [LARGE SCALE GENOMIC DNA]</scope>
    <source>
        <strain evidence="1 2">GY 10110</strain>
    </source>
</reference>
<dbReference type="Proteomes" id="UP000276770">
    <property type="component" value="Unassembled WGS sequence"/>
</dbReference>
<dbReference type="EMBL" id="RCVZ01000017">
    <property type="protein sequence ID" value="RLQ93115.1"/>
    <property type="molecule type" value="Genomic_DNA"/>
</dbReference>
<comment type="caution">
    <text evidence="1">The sequence shown here is derived from an EMBL/GenBank/DDBJ whole genome shotgun (WGS) entry which is preliminary data.</text>
</comment>
<name>A0A3L7JS71_9BACI</name>
<proteinExistence type="predicted"/>